<dbReference type="Proteomes" id="UP000320176">
    <property type="component" value="Unassembled WGS sequence"/>
</dbReference>
<dbReference type="GO" id="GO:0005576">
    <property type="term" value="C:extracellular region"/>
    <property type="evidence" value="ECO:0007669"/>
    <property type="project" value="UniProtKB-SubCell"/>
</dbReference>
<evidence type="ECO:0000256" key="3">
    <source>
        <dbReference type="SAM" id="MobiDB-lite"/>
    </source>
</evidence>
<dbReference type="PROSITE" id="PS00330">
    <property type="entry name" value="HEMOLYSIN_CALCIUM"/>
    <property type="match status" value="3"/>
</dbReference>
<dbReference type="PANTHER" id="PTHR38340">
    <property type="entry name" value="S-LAYER PROTEIN"/>
    <property type="match status" value="1"/>
</dbReference>
<dbReference type="RefSeq" id="WP_146523349.1">
    <property type="nucleotide sequence ID" value="NZ_CP151726.1"/>
</dbReference>
<dbReference type="SUPFAM" id="SSF51120">
    <property type="entry name" value="beta-Roll"/>
    <property type="match status" value="2"/>
</dbReference>
<organism evidence="4 5">
    <name type="scientific">Stieleria varia</name>
    <dbReference type="NCBI Taxonomy" id="2528005"/>
    <lineage>
        <taxon>Bacteria</taxon>
        <taxon>Pseudomonadati</taxon>
        <taxon>Planctomycetota</taxon>
        <taxon>Planctomycetia</taxon>
        <taxon>Pirellulales</taxon>
        <taxon>Pirellulaceae</taxon>
        <taxon>Stieleria</taxon>
    </lineage>
</organism>
<dbReference type="InterPro" id="IPR050557">
    <property type="entry name" value="RTX_toxin/Mannuronan_C5-epim"/>
</dbReference>
<dbReference type="InterPro" id="IPR018511">
    <property type="entry name" value="Hemolysin-typ_Ca-bd_CS"/>
</dbReference>
<name>A0A5C6A0A3_9BACT</name>
<dbReference type="EMBL" id="SJPN01000013">
    <property type="protein sequence ID" value="TWT91963.1"/>
    <property type="molecule type" value="Genomic_DNA"/>
</dbReference>
<keyword evidence="2" id="KW-0964">Secreted</keyword>
<evidence type="ECO:0000313" key="5">
    <source>
        <dbReference type="Proteomes" id="UP000320176"/>
    </source>
</evidence>
<keyword evidence="5" id="KW-1185">Reference proteome</keyword>
<dbReference type="PANTHER" id="PTHR38340:SF1">
    <property type="entry name" value="S-LAYER PROTEIN"/>
    <property type="match status" value="1"/>
</dbReference>
<dbReference type="InterPro" id="IPR011049">
    <property type="entry name" value="Serralysin-like_metalloprot_C"/>
</dbReference>
<accession>A0A5C6A0A3</accession>
<dbReference type="PRINTS" id="PR00313">
    <property type="entry name" value="CABNDNGRPT"/>
</dbReference>
<dbReference type="AlphaFoldDB" id="A0A5C6A0A3"/>
<evidence type="ECO:0000256" key="1">
    <source>
        <dbReference type="ARBA" id="ARBA00004613"/>
    </source>
</evidence>
<comment type="caution">
    <text evidence="4">The sequence shown here is derived from an EMBL/GenBank/DDBJ whole genome shotgun (WGS) entry which is preliminary data.</text>
</comment>
<evidence type="ECO:0000256" key="2">
    <source>
        <dbReference type="ARBA" id="ARBA00022525"/>
    </source>
</evidence>
<gene>
    <name evidence="4" type="primary">hlyA_3</name>
    <name evidence="4" type="ORF">Pla52n_64360</name>
</gene>
<dbReference type="Gene3D" id="2.150.10.10">
    <property type="entry name" value="Serralysin-like metalloprotease, C-terminal"/>
    <property type="match status" value="4"/>
</dbReference>
<dbReference type="GO" id="GO:0005509">
    <property type="term" value="F:calcium ion binding"/>
    <property type="evidence" value="ECO:0007669"/>
    <property type="project" value="InterPro"/>
</dbReference>
<evidence type="ECO:0000313" key="4">
    <source>
        <dbReference type="EMBL" id="TWT91963.1"/>
    </source>
</evidence>
<comment type="subcellular location">
    <subcellularLocation>
        <location evidence="1">Secreted</location>
    </subcellularLocation>
</comment>
<protein>
    <submittedName>
        <fullName evidence="4">Hemolysin, plasmid</fullName>
    </submittedName>
</protein>
<feature type="region of interest" description="Disordered" evidence="3">
    <location>
        <begin position="265"/>
        <end position="299"/>
    </location>
</feature>
<dbReference type="Pfam" id="PF00353">
    <property type="entry name" value="HemolysinCabind"/>
    <property type="match status" value="4"/>
</dbReference>
<reference evidence="4 5" key="1">
    <citation type="submission" date="2019-02" db="EMBL/GenBank/DDBJ databases">
        <title>Deep-cultivation of Planctomycetes and their phenomic and genomic characterization uncovers novel biology.</title>
        <authorList>
            <person name="Wiegand S."/>
            <person name="Jogler M."/>
            <person name="Boedeker C."/>
            <person name="Pinto D."/>
            <person name="Vollmers J."/>
            <person name="Rivas-Marin E."/>
            <person name="Kohn T."/>
            <person name="Peeters S.H."/>
            <person name="Heuer A."/>
            <person name="Rast P."/>
            <person name="Oberbeckmann S."/>
            <person name="Bunk B."/>
            <person name="Jeske O."/>
            <person name="Meyerdierks A."/>
            <person name="Storesund J.E."/>
            <person name="Kallscheuer N."/>
            <person name="Luecker S."/>
            <person name="Lage O.M."/>
            <person name="Pohl T."/>
            <person name="Merkel B.J."/>
            <person name="Hornburger P."/>
            <person name="Mueller R.-W."/>
            <person name="Bruemmer F."/>
            <person name="Labrenz M."/>
            <person name="Spormann A.M."/>
            <person name="Op Den Camp H."/>
            <person name="Overmann J."/>
            <person name="Amann R."/>
            <person name="Jetten M.S.M."/>
            <person name="Mascher T."/>
            <person name="Medema M.H."/>
            <person name="Devos D.P."/>
            <person name="Kaster A.-K."/>
            <person name="Ovreas L."/>
            <person name="Rohde M."/>
            <person name="Galperin M.Y."/>
            <person name="Jogler C."/>
        </authorList>
    </citation>
    <scope>NUCLEOTIDE SEQUENCE [LARGE SCALE GENOMIC DNA]</scope>
    <source>
        <strain evidence="4 5">Pla52n</strain>
    </source>
</reference>
<dbReference type="InterPro" id="IPR001343">
    <property type="entry name" value="Hemolysn_Ca-bd"/>
</dbReference>
<dbReference type="OrthoDB" id="227223at2"/>
<sequence length="550" mass="58929">MSRPVTSERNRRTFAKTHGRRRLGFERLEIRRLLAADILDSPSGGSGFIEYSNNEISIHGSSNSDTVQVQYVPFYANPSGITRVLLSNLHGEQIHEYLTMGIHRVRFYGHDGDDHFTNSTSIPSTVFGGNGNDVLNGGNGPDTLSGDAGMDTINGNGGHDQLFGGFGLDTINGGSGNDTIMGGFGSDLLNGGSGNDQINGEHGNDTIDGGWDDDTLLGGQGNDQINGGFGNDYINGGLGADIIDGSFGNDTLLGSHGNDYINGNVGDDNLDGGPGHDQMRGGQGNDSMDGDSGNDSFFGGTGTDSYVGAGGYDRYYLQPEDNAPYVSWADVEIFLHDGGSEPILLLSDFGNVLTMPGTWSLSDVDALDQGLGELVQLTGNNALLQNKGDLNFIRYGDVYDVYADASIGELNTSVGAWNTGSAIALINNTFSSLHNVVLNVQHEIAHNWDEPSENASINAFRDVAWVQSETQPTGYLPALDSTVTDWWYDETDNTFAHWYGKNRPEEDFATSFAAYVGVLMGRNHGYASPEETMVFMAERFAALDAFFATL</sequence>
<proteinExistence type="predicted"/>
<feature type="compositionally biased region" description="Low complexity" evidence="3">
    <location>
        <begin position="285"/>
        <end position="298"/>
    </location>
</feature>